<evidence type="ECO:0000256" key="1">
    <source>
        <dbReference type="ARBA" id="ARBA00010641"/>
    </source>
</evidence>
<name>A0A923NN46_9FIRM</name>
<evidence type="ECO:0000313" key="8">
    <source>
        <dbReference type="EMBL" id="MBC6680029.1"/>
    </source>
</evidence>
<dbReference type="Proteomes" id="UP000602647">
    <property type="component" value="Unassembled WGS sequence"/>
</dbReference>
<keyword evidence="5" id="KW-0804">Transcription</keyword>
<dbReference type="InterPro" id="IPR013325">
    <property type="entry name" value="RNA_pol_sigma_r2"/>
</dbReference>
<dbReference type="InterPro" id="IPR013324">
    <property type="entry name" value="RNA_pol_sigma_r3/r4-like"/>
</dbReference>
<dbReference type="Gene3D" id="1.10.1740.10">
    <property type="match status" value="1"/>
</dbReference>
<dbReference type="Pfam" id="PF04545">
    <property type="entry name" value="Sigma70_r4"/>
    <property type="match status" value="1"/>
</dbReference>
<dbReference type="SUPFAM" id="SSF88659">
    <property type="entry name" value="Sigma3 and sigma4 domains of RNA polymerase sigma factors"/>
    <property type="match status" value="1"/>
</dbReference>
<dbReference type="InterPro" id="IPR014284">
    <property type="entry name" value="RNA_pol_sigma-70_dom"/>
</dbReference>
<protein>
    <submittedName>
        <fullName evidence="8">Sigma-70 family RNA polymerase sigma factor</fullName>
    </submittedName>
</protein>
<dbReference type="InterPro" id="IPR036388">
    <property type="entry name" value="WH-like_DNA-bd_sf"/>
</dbReference>
<dbReference type="SUPFAM" id="SSF88946">
    <property type="entry name" value="Sigma2 domain of RNA polymerase sigma factors"/>
    <property type="match status" value="1"/>
</dbReference>
<keyword evidence="4" id="KW-0238">DNA-binding</keyword>
<dbReference type="PANTHER" id="PTHR43133">
    <property type="entry name" value="RNA POLYMERASE ECF-TYPE SIGMA FACTO"/>
    <property type="match status" value="1"/>
</dbReference>
<dbReference type="NCBIfam" id="TIGR02937">
    <property type="entry name" value="sigma70-ECF"/>
    <property type="match status" value="1"/>
</dbReference>
<keyword evidence="3" id="KW-0731">Sigma factor</keyword>
<gene>
    <name evidence="8" type="ORF">H9L42_09315</name>
</gene>
<dbReference type="PANTHER" id="PTHR43133:SF52">
    <property type="entry name" value="ECF RNA POLYMERASE SIGMA FACTOR SIGL"/>
    <property type="match status" value="1"/>
</dbReference>
<dbReference type="RefSeq" id="WP_187303133.1">
    <property type="nucleotide sequence ID" value="NZ_CBCTQH010000004.1"/>
</dbReference>
<dbReference type="InterPro" id="IPR039425">
    <property type="entry name" value="RNA_pol_sigma-70-like"/>
</dbReference>
<accession>A0A923NN46</accession>
<dbReference type="GO" id="GO:0006352">
    <property type="term" value="P:DNA-templated transcription initiation"/>
    <property type="evidence" value="ECO:0007669"/>
    <property type="project" value="InterPro"/>
</dbReference>
<evidence type="ECO:0000259" key="7">
    <source>
        <dbReference type="Pfam" id="PF04545"/>
    </source>
</evidence>
<evidence type="ECO:0000256" key="5">
    <source>
        <dbReference type="ARBA" id="ARBA00023163"/>
    </source>
</evidence>
<feature type="domain" description="RNA polymerase sigma-70 region 2" evidence="6">
    <location>
        <begin position="21"/>
        <end position="88"/>
    </location>
</feature>
<evidence type="ECO:0000256" key="3">
    <source>
        <dbReference type="ARBA" id="ARBA00023082"/>
    </source>
</evidence>
<keyword evidence="9" id="KW-1185">Reference proteome</keyword>
<evidence type="ECO:0000313" key="9">
    <source>
        <dbReference type="Proteomes" id="UP000602647"/>
    </source>
</evidence>
<dbReference type="Gene3D" id="1.10.10.10">
    <property type="entry name" value="Winged helix-like DNA-binding domain superfamily/Winged helix DNA-binding domain"/>
    <property type="match status" value="1"/>
</dbReference>
<dbReference type="Pfam" id="PF04542">
    <property type="entry name" value="Sigma70_r2"/>
    <property type="match status" value="1"/>
</dbReference>
<comment type="caution">
    <text evidence="8">The sequence shown here is derived from an EMBL/GenBank/DDBJ whole genome shotgun (WGS) entry which is preliminary data.</text>
</comment>
<dbReference type="CDD" id="cd06171">
    <property type="entry name" value="Sigma70_r4"/>
    <property type="match status" value="1"/>
</dbReference>
<reference evidence="8" key="1">
    <citation type="submission" date="2020-08" db="EMBL/GenBank/DDBJ databases">
        <title>Genome public.</title>
        <authorList>
            <person name="Liu C."/>
            <person name="Sun Q."/>
        </authorList>
    </citation>
    <scope>NUCLEOTIDE SEQUENCE</scope>
    <source>
        <strain evidence="8">BX12</strain>
    </source>
</reference>
<dbReference type="AlphaFoldDB" id="A0A923NN46"/>
<feature type="domain" description="RNA polymerase sigma-70 region 4" evidence="7">
    <location>
        <begin position="115"/>
        <end position="163"/>
    </location>
</feature>
<dbReference type="GO" id="GO:0003677">
    <property type="term" value="F:DNA binding"/>
    <property type="evidence" value="ECO:0007669"/>
    <property type="project" value="UniProtKB-KW"/>
</dbReference>
<dbReference type="InterPro" id="IPR007630">
    <property type="entry name" value="RNA_pol_sigma70_r4"/>
</dbReference>
<proteinExistence type="inferred from homology"/>
<dbReference type="GO" id="GO:0016987">
    <property type="term" value="F:sigma factor activity"/>
    <property type="evidence" value="ECO:0007669"/>
    <property type="project" value="UniProtKB-KW"/>
</dbReference>
<dbReference type="InterPro" id="IPR007627">
    <property type="entry name" value="RNA_pol_sigma70_r2"/>
</dbReference>
<evidence type="ECO:0000256" key="4">
    <source>
        <dbReference type="ARBA" id="ARBA00023125"/>
    </source>
</evidence>
<organism evidence="8 9">
    <name type="scientific">Zhenpiania hominis</name>
    <dbReference type="NCBI Taxonomy" id="2763644"/>
    <lineage>
        <taxon>Bacteria</taxon>
        <taxon>Bacillati</taxon>
        <taxon>Bacillota</taxon>
        <taxon>Clostridia</taxon>
        <taxon>Peptostreptococcales</taxon>
        <taxon>Anaerovoracaceae</taxon>
        <taxon>Zhenpiania</taxon>
    </lineage>
</organism>
<comment type="similarity">
    <text evidence="1">Belongs to the sigma-70 factor family. ECF subfamily.</text>
</comment>
<dbReference type="EMBL" id="JACRYT010000009">
    <property type="protein sequence ID" value="MBC6680029.1"/>
    <property type="molecule type" value="Genomic_DNA"/>
</dbReference>
<keyword evidence="2" id="KW-0805">Transcription regulation</keyword>
<evidence type="ECO:0000259" key="6">
    <source>
        <dbReference type="Pfam" id="PF04542"/>
    </source>
</evidence>
<evidence type="ECO:0000256" key="2">
    <source>
        <dbReference type="ARBA" id="ARBA00023015"/>
    </source>
</evidence>
<sequence>MTREKALLEKRIEEDFSLNELIERYYADIFRYCLWHTADRQTAEDAAQETFLRLTRHFSSLRNRKQVRAWIYKIAANVCVDLYRKRRWEEPPGEMLYMERGYEQAEGQVDFLKLIRTLPPEQREVVILRFSQDLTMREIGKVLELPLRTVQSRLRSALKKLKKIYQQEGEGDEERVL</sequence>